<feature type="coiled-coil region" evidence="4">
    <location>
        <begin position="503"/>
        <end position="568"/>
    </location>
</feature>
<dbReference type="Pfam" id="PF00023">
    <property type="entry name" value="Ank"/>
    <property type="match status" value="2"/>
</dbReference>
<dbReference type="SMART" id="SM01252">
    <property type="entry name" value="KilA-N"/>
    <property type="match status" value="1"/>
</dbReference>
<gene>
    <name evidence="7" type="primary">SWI6_1</name>
    <name evidence="7" type="ORF">K7432_001337</name>
</gene>
<keyword evidence="2 3" id="KW-0040">ANK repeat</keyword>
<dbReference type="SUPFAM" id="SSF48403">
    <property type="entry name" value="Ankyrin repeat"/>
    <property type="match status" value="1"/>
</dbReference>
<protein>
    <submittedName>
        <fullName evidence="7">Transcriptional regulator swi6</fullName>
    </submittedName>
</protein>
<name>A0ABR2X383_9FUNG</name>
<evidence type="ECO:0000256" key="5">
    <source>
        <dbReference type="SAM" id="MobiDB-lite"/>
    </source>
</evidence>
<feature type="region of interest" description="Disordered" evidence="5">
    <location>
        <begin position="711"/>
        <end position="732"/>
    </location>
</feature>
<dbReference type="Pfam" id="PF04383">
    <property type="entry name" value="KilA-N"/>
    <property type="match status" value="1"/>
</dbReference>
<keyword evidence="8" id="KW-1185">Reference proteome</keyword>
<feature type="region of interest" description="Disordered" evidence="5">
    <location>
        <begin position="458"/>
        <end position="478"/>
    </location>
</feature>
<dbReference type="PROSITE" id="PS50088">
    <property type="entry name" value="ANK_REPEAT"/>
    <property type="match status" value="2"/>
</dbReference>
<keyword evidence="4" id="KW-0175">Coiled coil</keyword>
<evidence type="ECO:0000256" key="3">
    <source>
        <dbReference type="PROSITE-ProRule" id="PRU00023"/>
    </source>
</evidence>
<sequence>MSFDISKIYSAVYSGVPVYEMMCRGIAVMRRRCDSYLNATQILKVAGIEKGKRTKILEREVLHGTHEKVQGGYGKYQGTWVPFERGVELAEQYEVEECLHPLLYYNPTANGSKDKTPTKEQAREQAIAAQKSQTASINSHKRKQSPPVPPLSPVLKRTKSENLKSTMNPNLMGEKSPFPSNNRTSEPPRKKNKPNGSPTILPISNNGHSQTIPSRRISNAAKEIPNPSDPYRTALMGIFMSDQPTELPEILNRPDPPAEFSFDLSIDEQGHSAVHWAAALGHVEVLEQLISKGANSLRLNTNQESPLIRAVLVTNNYDRRTFPKMLEVLQENLPLTDHKQRSVFHHIAAMGNTKSRLLSANYYMETVLNWLSEHPNVYPNILDIQDKKGDTALNIAARQNTRSLIKLLLEAGANPEISNKNGAKPNDIELVKEITKTSDTLNLQDKIESVASDLHGLPDLSSFQMNSDSEDGEESGPSKQCLEFVQAVQNMATELDSVYATELRAKKRQLREMNQHIKVISKELSENRRVASESQSQANRLIEAQMKVSQLERTLKQKDEQLRKYITAAPNVQAHISLHSVTHGSPETEARIEGSPPLSPIEGKYKKLIAACCDVPVGKVDELLDPLLHTLEDSDSNSKIDIDRLTRFMIAIRDRERIPPTESNNESLVLASTVTDSNIITNASSLMVTVAQKANNQTNTLSMHEWSSCASSVDDSTTSRSTPSMTSTNDIS</sequence>
<dbReference type="PANTHER" id="PTHR43828">
    <property type="entry name" value="ASPARAGINASE"/>
    <property type="match status" value="1"/>
</dbReference>
<proteinExistence type="predicted"/>
<dbReference type="EMBL" id="JASJQH010000029">
    <property type="protein sequence ID" value="KAK9768201.1"/>
    <property type="molecule type" value="Genomic_DNA"/>
</dbReference>
<feature type="domain" description="HTH APSES-type" evidence="6">
    <location>
        <begin position="8"/>
        <end position="117"/>
    </location>
</feature>
<dbReference type="PRINTS" id="PR01415">
    <property type="entry name" value="ANKYRIN"/>
</dbReference>
<evidence type="ECO:0000256" key="4">
    <source>
        <dbReference type="SAM" id="Coils"/>
    </source>
</evidence>
<feature type="compositionally biased region" description="Basic and acidic residues" evidence="5">
    <location>
        <begin position="112"/>
        <end position="123"/>
    </location>
</feature>
<dbReference type="Proteomes" id="UP001479436">
    <property type="component" value="Unassembled WGS sequence"/>
</dbReference>
<dbReference type="Gene3D" id="1.25.40.20">
    <property type="entry name" value="Ankyrin repeat-containing domain"/>
    <property type="match status" value="1"/>
</dbReference>
<dbReference type="InterPro" id="IPR002110">
    <property type="entry name" value="Ankyrin_rpt"/>
</dbReference>
<dbReference type="SUPFAM" id="SSF54616">
    <property type="entry name" value="DNA-binding domain of Mlu1-box binding protein MBP1"/>
    <property type="match status" value="1"/>
</dbReference>
<evidence type="ECO:0000313" key="7">
    <source>
        <dbReference type="EMBL" id="KAK9768201.1"/>
    </source>
</evidence>
<feature type="compositionally biased region" description="Polar residues" evidence="5">
    <location>
        <begin position="194"/>
        <end position="212"/>
    </location>
</feature>
<dbReference type="InterPro" id="IPR051642">
    <property type="entry name" value="SWI6-like"/>
</dbReference>
<dbReference type="InterPro" id="IPR036887">
    <property type="entry name" value="HTH_APSES_sf"/>
</dbReference>
<dbReference type="InterPro" id="IPR003163">
    <property type="entry name" value="Tscrpt_reg_HTH_APSES-type"/>
</dbReference>
<dbReference type="PANTHER" id="PTHR43828:SF3">
    <property type="entry name" value="CHROMO DOMAIN-CONTAINING PROTEIN"/>
    <property type="match status" value="1"/>
</dbReference>
<organism evidence="7 8">
    <name type="scientific">Basidiobolus ranarum</name>
    <dbReference type="NCBI Taxonomy" id="34480"/>
    <lineage>
        <taxon>Eukaryota</taxon>
        <taxon>Fungi</taxon>
        <taxon>Fungi incertae sedis</taxon>
        <taxon>Zoopagomycota</taxon>
        <taxon>Entomophthoromycotina</taxon>
        <taxon>Basidiobolomycetes</taxon>
        <taxon>Basidiobolales</taxon>
        <taxon>Basidiobolaceae</taxon>
        <taxon>Basidiobolus</taxon>
    </lineage>
</organism>
<dbReference type="InterPro" id="IPR036770">
    <property type="entry name" value="Ankyrin_rpt-contain_sf"/>
</dbReference>
<dbReference type="InterPro" id="IPR018004">
    <property type="entry name" value="KilA/APSES_HTH"/>
</dbReference>
<accession>A0ABR2X383</accession>
<dbReference type="PROSITE" id="PS51299">
    <property type="entry name" value="HTH_APSES"/>
    <property type="match status" value="1"/>
</dbReference>
<reference evidence="7 8" key="1">
    <citation type="submission" date="2023-04" db="EMBL/GenBank/DDBJ databases">
        <title>Genome of Basidiobolus ranarum AG-B5.</title>
        <authorList>
            <person name="Stajich J.E."/>
            <person name="Carter-House D."/>
            <person name="Gryganskyi A."/>
        </authorList>
    </citation>
    <scope>NUCLEOTIDE SEQUENCE [LARGE SCALE GENOMIC DNA]</scope>
    <source>
        <strain evidence="7 8">AG-B5</strain>
    </source>
</reference>
<evidence type="ECO:0000313" key="8">
    <source>
        <dbReference type="Proteomes" id="UP001479436"/>
    </source>
</evidence>
<keyword evidence="1" id="KW-0677">Repeat</keyword>
<feature type="repeat" description="ANK" evidence="3">
    <location>
        <begin position="269"/>
        <end position="301"/>
    </location>
</feature>
<evidence type="ECO:0000256" key="1">
    <source>
        <dbReference type="ARBA" id="ARBA00022737"/>
    </source>
</evidence>
<feature type="region of interest" description="Disordered" evidence="5">
    <location>
        <begin position="110"/>
        <end position="212"/>
    </location>
</feature>
<evidence type="ECO:0000256" key="2">
    <source>
        <dbReference type="ARBA" id="ARBA00023043"/>
    </source>
</evidence>
<feature type="repeat" description="ANK" evidence="3">
    <location>
        <begin position="388"/>
        <end position="420"/>
    </location>
</feature>
<comment type="caution">
    <text evidence="7">The sequence shown here is derived from an EMBL/GenBank/DDBJ whole genome shotgun (WGS) entry which is preliminary data.</text>
</comment>
<evidence type="ECO:0000259" key="6">
    <source>
        <dbReference type="PROSITE" id="PS51299"/>
    </source>
</evidence>
<dbReference type="PROSITE" id="PS50297">
    <property type="entry name" value="ANK_REP_REGION"/>
    <property type="match status" value="2"/>
</dbReference>
<dbReference type="Gene3D" id="3.10.260.10">
    <property type="entry name" value="Transcription regulator HTH, APSES-type DNA-binding domain"/>
    <property type="match status" value="1"/>
</dbReference>
<dbReference type="SMART" id="SM00248">
    <property type="entry name" value="ANK"/>
    <property type="match status" value="2"/>
</dbReference>